<dbReference type="AlphaFoldDB" id="A0A2H0WTV4"/>
<accession>A0A2H0WTV4</accession>
<dbReference type="Proteomes" id="UP000231198">
    <property type="component" value="Unassembled WGS sequence"/>
</dbReference>
<name>A0A2H0WTV4_9BACT</name>
<reference evidence="2" key="1">
    <citation type="submission" date="2017-09" db="EMBL/GenBank/DDBJ databases">
        <title>Depth-based differentiation of microbial function through sediment-hosted aquifers and enrichment of novel symbionts in the deep terrestrial subsurface.</title>
        <authorList>
            <person name="Probst A.J."/>
            <person name="Ladd B."/>
            <person name="Jarett J.K."/>
            <person name="Geller-Mcgrath D.E."/>
            <person name="Sieber C.M.K."/>
            <person name="Emerson J.B."/>
            <person name="Anantharaman K."/>
            <person name="Thomas B.C."/>
            <person name="Malmstrom R."/>
            <person name="Stieglmeier M."/>
            <person name="Klingl A."/>
            <person name="Woyke T."/>
            <person name="Ryan C.M."/>
            <person name="Banfield J.F."/>
        </authorList>
    </citation>
    <scope>NUCLEOTIDE SEQUENCE [LARGE SCALE GENOMIC DNA]</scope>
</reference>
<dbReference type="SUPFAM" id="SSF143011">
    <property type="entry name" value="RelE-like"/>
    <property type="match status" value="1"/>
</dbReference>
<evidence type="ECO:0008006" key="3">
    <source>
        <dbReference type="Google" id="ProtNLM"/>
    </source>
</evidence>
<comment type="caution">
    <text evidence="1">The sequence shown here is derived from an EMBL/GenBank/DDBJ whole genome shotgun (WGS) entry which is preliminary data.</text>
</comment>
<dbReference type="Gene3D" id="3.30.2310.20">
    <property type="entry name" value="RelE-like"/>
    <property type="match status" value="1"/>
</dbReference>
<dbReference type="InterPro" id="IPR035093">
    <property type="entry name" value="RelE/ParE_toxin_dom_sf"/>
</dbReference>
<gene>
    <name evidence="1" type="ORF">COT62_00215</name>
</gene>
<organism evidence="1 2">
    <name type="scientific">Candidatus Roizmanbacteria bacterium CG09_land_8_20_14_0_10_41_9</name>
    <dbReference type="NCBI Taxonomy" id="1974850"/>
    <lineage>
        <taxon>Bacteria</taxon>
        <taxon>Candidatus Roizmaniibacteriota</taxon>
    </lineage>
</organism>
<evidence type="ECO:0000313" key="1">
    <source>
        <dbReference type="EMBL" id="PIS16094.1"/>
    </source>
</evidence>
<dbReference type="EMBL" id="PEZG01000006">
    <property type="protein sequence ID" value="PIS16094.1"/>
    <property type="molecule type" value="Genomic_DNA"/>
</dbReference>
<evidence type="ECO:0000313" key="2">
    <source>
        <dbReference type="Proteomes" id="UP000231198"/>
    </source>
</evidence>
<protein>
    <recommendedName>
        <fullName evidence="3">Type II toxin-antitoxin system mRNA interferase toxin, RelE/StbE family</fullName>
    </recommendedName>
</protein>
<proteinExistence type="predicted"/>
<sequence length="69" mass="7940">MKAFDKKLALFLLDPFHSQLNNHLFSGNRKGLWSINITGDWRALYVRDGDTIIFELLGTHGNCIDKLLH</sequence>